<evidence type="ECO:0000256" key="1">
    <source>
        <dbReference type="SAM" id="MobiDB-lite"/>
    </source>
</evidence>
<dbReference type="PANTHER" id="PTHR45774">
    <property type="entry name" value="BTB/POZ DOMAIN-CONTAINING"/>
    <property type="match status" value="1"/>
</dbReference>
<dbReference type="InterPro" id="IPR011705">
    <property type="entry name" value="BACK"/>
</dbReference>
<dbReference type="Pfam" id="PF00651">
    <property type="entry name" value="BTB"/>
    <property type="match status" value="1"/>
</dbReference>
<dbReference type="GO" id="GO:0000932">
    <property type="term" value="C:P-body"/>
    <property type="evidence" value="ECO:0007669"/>
    <property type="project" value="TreeGrafter"/>
</dbReference>
<dbReference type="Proteomes" id="UP000494256">
    <property type="component" value="Unassembled WGS sequence"/>
</dbReference>
<dbReference type="PROSITE" id="PS50097">
    <property type="entry name" value="BTB"/>
    <property type="match status" value="1"/>
</dbReference>
<feature type="domain" description="BTB" evidence="2">
    <location>
        <begin position="29"/>
        <end position="99"/>
    </location>
</feature>
<dbReference type="Gene3D" id="3.30.710.10">
    <property type="entry name" value="Potassium Channel Kv1.1, Chain A"/>
    <property type="match status" value="1"/>
</dbReference>
<organism evidence="3 4">
    <name type="scientific">Arctia plantaginis</name>
    <name type="common">Wood tiger moth</name>
    <name type="synonym">Phalaena plantaginis</name>
    <dbReference type="NCBI Taxonomy" id="874455"/>
    <lineage>
        <taxon>Eukaryota</taxon>
        <taxon>Metazoa</taxon>
        <taxon>Ecdysozoa</taxon>
        <taxon>Arthropoda</taxon>
        <taxon>Hexapoda</taxon>
        <taxon>Insecta</taxon>
        <taxon>Pterygota</taxon>
        <taxon>Neoptera</taxon>
        <taxon>Endopterygota</taxon>
        <taxon>Lepidoptera</taxon>
        <taxon>Glossata</taxon>
        <taxon>Ditrysia</taxon>
        <taxon>Noctuoidea</taxon>
        <taxon>Erebidae</taxon>
        <taxon>Arctiinae</taxon>
        <taxon>Arctia</taxon>
    </lineage>
</organism>
<gene>
    <name evidence="3" type="ORF">APLA_LOCUS5227</name>
</gene>
<dbReference type="AlphaFoldDB" id="A0A8S0ZGM0"/>
<dbReference type="EMBL" id="CADEBD010000288">
    <property type="protein sequence ID" value="CAB3231510.1"/>
    <property type="molecule type" value="Genomic_DNA"/>
</dbReference>
<proteinExistence type="predicted"/>
<dbReference type="OrthoDB" id="445826at2759"/>
<reference evidence="3 4" key="1">
    <citation type="submission" date="2020-04" db="EMBL/GenBank/DDBJ databases">
        <authorList>
            <person name="Wallbank WR R."/>
            <person name="Pardo Diaz C."/>
            <person name="Kozak K."/>
            <person name="Martin S."/>
            <person name="Jiggins C."/>
            <person name="Moest M."/>
            <person name="Warren A I."/>
            <person name="Byers J.R.P. K."/>
            <person name="Montejo-Kovacevich G."/>
            <person name="Yen C E."/>
        </authorList>
    </citation>
    <scope>NUCLEOTIDE SEQUENCE [LARGE SCALE GENOMIC DNA]</scope>
</reference>
<comment type="caution">
    <text evidence="3">The sequence shown here is derived from an EMBL/GenBank/DDBJ whole genome shotgun (WGS) entry which is preliminary data.</text>
</comment>
<feature type="compositionally biased region" description="Basic and acidic residues" evidence="1">
    <location>
        <begin position="280"/>
        <end position="290"/>
    </location>
</feature>
<dbReference type="InterPro" id="IPR038648">
    <property type="entry name" value="PHR_sf"/>
</dbReference>
<dbReference type="PANTHER" id="PTHR45774:SF3">
    <property type="entry name" value="BTB (POZ) DOMAIN-CONTAINING 2B-RELATED"/>
    <property type="match status" value="1"/>
</dbReference>
<dbReference type="SMART" id="SM00875">
    <property type="entry name" value="BACK"/>
    <property type="match status" value="1"/>
</dbReference>
<feature type="region of interest" description="Disordered" evidence="1">
    <location>
        <begin position="207"/>
        <end position="290"/>
    </location>
</feature>
<dbReference type="GO" id="GO:0022008">
    <property type="term" value="P:neurogenesis"/>
    <property type="evidence" value="ECO:0007669"/>
    <property type="project" value="TreeGrafter"/>
</dbReference>
<dbReference type="Gene3D" id="2.60.120.820">
    <property type="entry name" value="PHR domain"/>
    <property type="match status" value="1"/>
</dbReference>
<dbReference type="FunFam" id="3.30.710.10:FF:000169">
    <property type="entry name" value="BTB/POZ domain-containing protein 2"/>
    <property type="match status" value="1"/>
</dbReference>
<evidence type="ECO:0000313" key="3">
    <source>
        <dbReference type="EMBL" id="CAB3231510.1"/>
    </source>
</evidence>
<protein>
    <recommendedName>
        <fullName evidence="2">BTB domain-containing protein</fullName>
    </recommendedName>
</protein>
<dbReference type="SUPFAM" id="SSF54695">
    <property type="entry name" value="POZ domain"/>
    <property type="match status" value="1"/>
</dbReference>
<accession>A0A8S0ZGM0</accession>
<dbReference type="SMART" id="SM00225">
    <property type="entry name" value="BTB"/>
    <property type="match status" value="1"/>
</dbReference>
<name>A0A8S0ZGM0_ARCPL</name>
<sequence>MAGAPTDWQLGCVEVKQRGAYLLQSGQWSDCTFLVGAEPHQVVIAGHKLILAMASPVFEAMFYGGMAERNDPIRILDVQPEAFKALLEYIYTDNINISSFDKACELCYGAKKYMLPHLVKECTRYLWSDLYPRNACRAYEFARLFEENVLMDKCIQIISMNTKEVLNDSSFEDVELNTVITVFSLDHLNIDSELDLFEAVVRYSKAQDKRTNERSSSPPSENGPPTEKRSKSPGPSTSKDKVALQVVNVESSAENSPEAVVEAQKVGDVPEQPTSGSSDEVNKKPDAKDKPKIRSAIEKIRFLTLTPQQFADGPACSPLLTESEAFAVLMNILSSNSDVPMPRGFSTCRVPRKQLIGDGNSSNVATLTVDTPSPVMLEQVFGAPAQLLPPYPRPSRHDVGVRNSSMVQALINPSMSGLPEHMERHGADFNKIYCQRAIIQHTDCLNTSVLDCSVTFMVDKNICLLGVQVPTQAPSEEGVSCVGGAGGGVGVGGYCELLYAHLLDADGARLTYTHYTNRVPYRHLLDIMFNRPVYIQRNKVYKVGIVFNKVGWYPMGTCAQQVAAESVFFNFGIGQSSDSVRDGLIRSIIFTY</sequence>
<dbReference type="Pfam" id="PF07707">
    <property type="entry name" value="BACK"/>
    <property type="match status" value="1"/>
</dbReference>
<evidence type="ECO:0000259" key="2">
    <source>
        <dbReference type="PROSITE" id="PS50097"/>
    </source>
</evidence>
<dbReference type="GO" id="GO:0005829">
    <property type="term" value="C:cytosol"/>
    <property type="evidence" value="ECO:0007669"/>
    <property type="project" value="TreeGrafter"/>
</dbReference>
<dbReference type="InterPro" id="IPR000210">
    <property type="entry name" value="BTB/POZ_dom"/>
</dbReference>
<dbReference type="Gene3D" id="1.25.40.420">
    <property type="match status" value="1"/>
</dbReference>
<evidence type="ECO:0000313" key="4">
    <source>
        <dbReference type="Proteomes" id="UP000494256"/>
    </source>
</evidence>
<dbReference type="InterPro" id="IPR011333">
    <property type="entry name" value="SKP1/BTB/POZ_sf"/>
</dbReference>